<dbReference type="AlphaFoldDB" id="A0AAN6NHA5"/>
<organism evidence="4 5">
    <name type="scientific">Diplogelasinospora grovesii</name>
    <dbReference type="NCBI Taxonomy" id="303347"/>
    <lineage>
        <taxon>Eukaryota</taxon>
        <taxon>Fungi</taxon>
        <taxon>Dikarya</taxon>
        <taxon>Ascomycota</taxon>
        <taxon>Pezizomycotina</taxon>
        <taxon>Sordariomycetes</taxon>
        <taxon>Sordariomycetidae</taxon>
        <taxon>Sordariales</taxon>
        <taxon>Diplogelasinosporaceae</taxon>
        <taxon>Diplogelasinospora</taxon>
    </lineage>
</organism>
<feature type="compositionally biased region" description="Low complexity" evidence="2">
    <location>
        <begin position="225"/>
        <end position="240"/>
    </location>
</feature>
<evidence type="ECO:0000313" key="4">
    <source>
        <dbReference type="EMBL" id="KAK3944093.1"/>
    </source>
</evidence>
<feature type="domain" description="Up-regulated during septation protein 1" evidence="3">
    <location>
        <begin position="409"/>
        <end position="525"/>
    </location>
</feature>
<feature type="compositionally biased region" description="Low complexity" evidence="2">
    <location>
        <begin position="269"/>
        <end position="287"/>
    </location>
</feature>
<keyword evidence="5" id="KW-1185">Reference proteome</keyword>
<proteinExistence type="predicted"/>
<protein>
    <submittedName>
        <fullName evidence="4">Up-regulated during septation-domain-containing protein</fullName>
    </submittedName>
</protein>
<gene>
    <name evidence="4" type="ORF">QBC46DRAFT_415696</name>
</gene>
<accession>A0AAN6NHA5</accession>
<name>A0AAN6NHA5_9PEZI</name>
<feature type="region of interest" description="Disordered" evidence="2">
    <location>
        <begin position="218"/>
        <end position="384"/>
    </location>
</feature>
<keyword evidence="1" id="KW-0175">Coiled coil</keyword>
<feature type="compositionally biased region" description="Polar residues" evidence="2">
    <location>
        <begin position="313"/>
        <end position="325"/>
    </location>
</feature>
<evidence type="ECO:0000313" key="5">
    <source>
        <dbReference type="Proteomes" id="UP001303473"/>
    </source>
</evidence>
<dbReference type="InterPro" id="IPR029191">
    <property type="entry name" value="Uds1"/>
</dbReference>
<feature type="compositionally biased region" description="Low complexity" evidence="2">
    <location>
        <begin position="576"/>
        <end position="595"/>
    </location>
</feature>
<dbReference type="Pfam" id="PF15456">
    <property type="entry name" value="Uds1"/>
    <property type="match status" value="1"/>
</dbReference>
<feature type="region of interest" description="Disordered" evidence="2">
    <location>
        <begin position="559"/>
        <end position="595"/>
    </location>
</feature>
<reference evidence="5" key="1">
    <citation type="journal article" date="2023" name="Mol. Phylogenet. Evol.">
        <title>Genome-scale phylogeny and comparative genomics of the fungal order Sordariales.</title>
        <authorList>
            <person name="Hensen N."/>
            <person name="Bonometti L."/>
            <person name="Westerberg I."/>
            <person name="Brannstrom I.O."/>
            <person name="Guillou S."/>
            <person name="Cros-Aarteil S."/>
            <person name="Calhoun S."/>
            <person name="Haridas S."/>
            <person name="Kuo A."/>
            <person name="Mondo S."/>
            <person name="Pangilinan J."/>
            <person name="Riley R."/>
            <person name="LaButti K."/>
            <person name="Andreopoulos B."/>
            <person name="Lipzen A."/>
            <person name="Chen C."/>
            <person name="Yan M."/>
            <person name="Daum C."/>
            <person name="Ng V."/>
            <person name="Clum A."/>
            <person name="Steindorff A."/>
            <person name="Ohm R.A."/>
            <person name="Martin F."/>
            <person name="Silar P."/>
            <person name="Natvig D.O."/>
            <person name="Lalanne C."/>
            <person name="Gautier V."/>
            <person name="Ament-Velasquez S.L."/>
            <person name="Kruys A."/>
            <person name="Hutchinson M.I."/>
            <person name="Powell A.J."/>
            <person name="Barry K."/>
            <person name="Miller A.N."/>
            <person name="Grigoriev I.V."/>
            <person name="Debuchy R."/>
            <person name="Gladieux P."/>
            <person name="Hiltunen Thoren M."/>
            <person name="Johannesson H."/>
        </authorList>
    </citation>
    <scope>NUCLEOTIDE SEQUENCE [LARGE SCALE GENOMIC DNA]</scope>
    <source>
        <strain evidence="5">CBS 340.73</strain>
    </source>
</reference>
<feature type="coiled-coil region" evidence="1">
    <location>
        <begin position="489"/>
        <end position="523"/>
    </location>
</feature>
<dbReference type="EMBL" id="MU853761">
    <property type="protein sequence ID" value="KAK3944093.1"/>
    <property type="molecule type" value="Genomic_DNA"/>
</dbReference>
<comment type="caution">
    <text evidence="4">The sequence shown here is derived from an EMBL/GenBank/DDBJ whole genome shotgun (WGS) entry which is preliminary data.</text>
</comment>
<evidence type="ECO:0000256" key="1">
    <source>
        <dbReference type="SAM" id="Coils"/>
    </source>
</evidence>
<evidence type="ECO:0000259" key="3">
    <source>
        <dbReference type="Pfam" id="PF15456"/>
    </source>
</evidence>
<evidence type="ECO:0000256" key="2">
    <source>
        <dbReference type="SAM" id="MobiDB-lite"/>
    </source>
</evidence>
<sequence>MAHIVSCMLDADADDFSLSLNNYIAKAVSPQASDESLGRASPSAEKQPFAWRMHQLPERKYQLFPKDKQLAAPSGKSLDPEQAFALAMGQNGDNKTEKAAAGTGLRIRIKENNLIRRRKVSVPELGPMTTVQEIAMDSPTIPGRPPLHERSISAPGNSWKPHHLVECMALARDQALDERPELKAATGYSNYEAQQRPSQEVRPPMSPKNLAPLVIPAHNNSTAPRLTRQTSLSRLRSGSTPMEPTIRSARTDDSPKARTPFTPLSAALTTPKSAATSTMTASALPTPISAPIEPRSSPKPWERMTNYALVSTPKESTPSELSHSTPKAEPAEPPRSASAIGHRRGQSESGSIMERGRPRKRSDTSVGGTMLKRAGSKRSKSAERRAFEQLPKGWKAIEAVTMLSPSEVAALQKQALQQAARFEVLRKEDVDNLSRELRQLDERTEYLRRTYTSLRAGRRNLHTRICHYLRSPRTAKFSHDSMLKQEEALAELDASIDDWVTKLEQAENRRTRVRQKLLEHVAAAATFPALSVSTGTVVGVSESLQLAMGVRALNAGTGNLNISTPPRSPTKPCFTPSSSSQAQPSSSPSPQRVVAQVPSTILEQPLFEEAASVGQGLNDAKAEAAAATLRRAETIHIYADNDVYALLADVENEITKMSREAAMPEDERKQLHRARSHELLNGGVPKKTSDEKVSPSTAPATEEAQPSGEIFLTNAVFRPGA</sequence>
<feature type="region of interest" description="Disordered" evidence="2">
    <location>
        <begin position="661"/>
        <end position="713"/>
    </location>
</feature>
<dbReference type="Proteomes" id="UP001303473">
    <property type="component" value="Unassembled WGS sequence"/>
</dbReference>